<dbReference type="STRING" id="390640.SAMN04488034_102127"/>
<dbReference type="PROSITE" id="PS51257">
    <property type="entry name" value="PROKAR_LIPOPROTEIN"/>
    <property type="match status" value="1"/>
</dbReference>
<organism evidence="1 2">
    <name type="scientific">Salinimicrobium catena</name>
    <dbReference type="NCBI Taxonomy" id="390640"/>
    <lineage>
        <taxon>Bacteria</taxon>
        <taxon>Pseudomonadati</taxon>
        <taxon>Bacteroidota</taxon>
        <taxon>Flavobacteriia</taxon>
        <taxon>Flavobacteriales</taxon>
        <taxon>Flavobacteriaceae</taxon>
        <taxon>Salinimicrobium</taxon>
    </lineage>
</organism>
<dbReference type="AlphaFoldDB" id="A0A1H5L451"/>
<evidence type="ECO:0000313" key="2">
    <source>
        <dbReference type="Proteomes" id="UP000199448"/>
    </source>
</evidence>
<gene>
    <name evidence="1" type="ORF">SAMN04488034_102127</name>
</gene>
<keyword evidence="2" id="KW-1185">Reference proteome</keyword>
<dbReference type="Proteomes" id="UP000199448">
    <property type="component" value="Unassembled WGS sequence"/>
</dbReference>
<name>A0A1H5L451_9FLAO</name>
<dbReference type="OrthoDB" id="823957at2"/>
<protein>
    <submittedName>
        <fullName evidence="1">Uncharacterized protein</fullName>
    </submittedName>
</protein>
<reference evidence="1 2" key="1">
    <citation type="submission" date="2016-10" db="EMBL/GenBank/DDBJ databases">
        <authorList>
            <person name="de Groot N.N."/>
        </authorList>
    </citation>
    <scope>NUCLEOTIDE SEQUENCE [LARGE SCALE GENOMIC DNA]</scope>
    <source>
        <strain evidence="1 2">DSM 23553</strain>
    </source>
</reference>
<dbReference type="EMBL" id="FNUG01000002">
    <property type="protein sequence ID" value="SEE71865.1"/>
    <property type="molecule type" value="Genomic_DNA"/>
</dbReference>
<evidence type="ECO:0000313" key="1">
    <source>
        <dbReference type="EMBL" id="SEE71865.1"/>
    </source>
</evidence>
<sequence>MKRITLLSAIVLMYGCSMETTEDFSTLNASAKAQNSEEENFIVPELICEGEESTFVFEFPEKPGKTALKVQLYGDDPSTTEEIEEWYNIFDEQIEGSGPVDFYYTFEEAGDYSIRYQIGGGGFTELMVTVENCGCEESFNYEGAGDTYTFIYTPAEDMEDAHLTFTFAQSVSVEGFSENWTWHGQTMQSNVELEACVPLTWKLTLQKKCDGSTPNNNVWTDFKVNDVSKKGDLSNIVQSCP</sequence>
<accession>A0A1H5L451</accession>
<proteinExistence type="predicted"/>
<dbReference type="RefSeq" id="WP_143019276.1">
    <property type="nucleotide sequence ID" value="NZ_FNGG01000002.1"/>
</dbReference>